<comment type="similarity">
    <text evidence="7">Belongs to the snail C2H2-type zinc-finger protein family.</text>
</comment>
<evidence type="ECO:0000256" key="6">
    <source>
        <dbReference type="ARBA" id="ARBA00023242"/>
    </source>
</evidence>
<dbReference type="InterPro" id="IPR050527">
    <property type="entry name" value="Snail/Krueppel_Znf"/>
</dbReference>
<keyword evidence="6" id="KW-0539">Nucleus</keyword>
<evidence type="ECO:0000256" key="2">
    <source>
        <dbReference type="ARBA" id="ARBA00022723"/>
    </source>
</evidence>
<dbReference type="SUPFAM" id="SSF57667">
    <property type="entry name" value="beta-beta-alpha zinc fingers"/>
    <property type="match status" value="1"/>
</dbReference>
<evidence type="ECO:0000256" key="5">
    <source>
        <dbReference type="ARBA" id="ARBA00022833"/>
    </source>
</evidence>
<name>A0AAN8XJR6_HALRR</name>
<evidence type="ECO:0000313" key="11">
    <source>
        <dbReference type="Proteomes" id="UP001381693"/>
    </source>
</evidence>
<keyword evidence="5" id="KW-0862">Zinc</keyword>
<sequence>MALPAPQQVEMENIRKWSASNGGESKLQRPWIHHGSGNTNSIHKCPYCHFTADTMNVLSRHISQHTVATKSYSCPHCSYSCSRRGNLETHIRIHTGEKPYSCQYCPYRSSRMFSLKSHMANHHPAER</sequence>
<dbReference type="EMBL" id="JAXCGZ010000879">
    <property type="protein sequence ID" value="KAK7085501.1"/>
    <property type="molecule type" value="Genomic_DNA"/>
</dbReference>
<dbReference type="Gene3D" id="3.30.160.60">
    <property type="entry name" value="Classic Zinc Finger"/>
    <property type="match status" value="2"/>
</dbReference>
<evidence type="ECO:0000256" key="8">
    <source>
        <dbReference type="PROSITE-ProRule" id="PRU00042"/>
    </source>
</evidence>
<keyword evidence="2" id="KW-0479">Metal-binding</keyword>
<reference evidence="10 11" key="1">
    <citation type="submission" date="2023-11" db="EMBL/GenBank/DDBJ databases">
        <title>Halocaridina rubra genome assembly.</title>
        <authorList>
            <person name="Smith C."/>
        </authorList>
    </citation>
    <scope>NUCLEOTIDE SEQUENCE [LARGE SCALE GENOMIC DNA]</scope>
    <source>
        <strain evidence="10">EP-1</strain>
        <tissue evidence="10">Whole</tissue>
    </source>
</reference>
<dbReference type="SMART" id="SM00355">
    <property type="entry name" value="ZnF_C2H2"/>
    <property type="match status" value="3"/>
</dbReference>
<dbReference type="PANTHER" id="PTHR24388">
    <property type="entry name" value="ZINC FINGER PROTEIN"/>
    <property type="match status" value="1"/>
</dbReference>
<dbReference type="GO" id="GO:0000981">
    <property type="term" value="F:DNA-binding transcription factor activity, RNA polymerase II-specific"/>
    <property type="evidence" value="ECO:0007669"/>
    <property type="project" value="TreeGrafter"/>
</dbReference>
<dbReference type="Pfam" id="PF23611">
    <property type="entry name" value="zf-C2H2_16"/>
    <property type="match status" value="1"/>
</dbReference>
<comment type="caution">
    <text evidence="10">The sequence shown here is derived from an EMBL/GenBank/DDBJ whole genome shotgun (WGS) entry which is preliminary data.</text>
</comment>
<keyword evidence="3" id="KW-0677">Repeat</keyword>
<keyword evidence="4 8" id="KW-0863">Zinc-finger</keyword>
<dbReference type="PROSITE" id="PS50157">
    <property type="entry name" value="ZINC_FINGER_C2H2_2"/>
    <property type="match status" value="2"/>
</dbReference>
<dbReference type="PROSITE" id="PS00028">
    <property type="entry name" value="ZINC_FINGER_C2H2_1"/>
    <property type="match status" value="1"/>
</dbReference>
<accession>A0AAN8XJR6</accession>
<dbReference type="PANTHER" id="PTHR24388:SF54">
    <property type="entry name" value="PROTEIN ESCARGOT"/>
    <property type="match status" value="1"/>
</dbReference>
<dbReference type="Proteomes" id="UP001381693">
    <property type="component" value="Unassembled WGS sequence"/>
</dbReference>
<evidence type="ECO:0000256" key="3">
    <source>
        <dbReference type="ARBA" id="ARBA00022737"/>
    </source>
</evidence>
<proteinExistence type="inferred from homology"/>
<gene>
    <name evidence="10" type="ORF">SK128_009397</name>
</gene>
<evidence type="ECO:0000256" key="4">
    <source>
        <dbReference type="ARBA" id="ARBA00022771"/>
    </source>
</evidence>
<organism evidence="10 11">
    <name type="scientific">Halocaridina rubra</name>
    <name type="common">Hawaiian red shrimp</name>
    <dbReference type="NCBI Taxonomy" id="373956"/>
    <lineage>
        <taxon>Eukaryota</taxon>
        <taxon>Metazoa</taxon>
        <taxon>Ecdysozoa</taxon>
        <taxon>Arthropoda</taxon>
        <taxon>Crustacea</taxon>
        <taxon>Multicrustacea</taxon>
        <taxon>Malacostraca</taxon>
        <taxon>Eumalacostraca</taxon>
        <taxon>Eucarida</taxon>
        <taxon>Decapoda</taxon>
        <taxon>Pleocyemata</taxon>
        <taxon>Caridea</taxon>
        <taxon>Atyoidea</taxon>
        <taxon>Atyidae</taxon>
        <taxon>Halocaridina</taxon>
    </lineage>
</organism>
<evidence type="ECO:0000256" key="7">
    <source>
        <dbReference type="ARBA" id="ARBA00037948"/>
    </source>
</evidence>
<keyword evidence="11" id="KW-1185">Reference proteome</keyword>
<evidence type="ECO:0000259" key="9">
    <source>
        <dbReference type="PROSITE" id="PS50157"/>
    </source>
</evidence>
<dbReference type="AlphaFoldDB" id="A0AAN8XJR6"/>
<dbReference type="FunFam" id="3.30.160.60:FF:002069">
    <property type="entry name" value="Uncharacterized protein"/>
    <property type="match status" value="1"/>
</dbReference>
<evidence type="ECO:0000313" key="10">
    <source>
        <dbReference type="EMBL" id="KAK7085501.1"/>
    </source>
</evidence>
<dbReference type="InterPro" id="IPR013087">
    <property type="entry name" value="Znf_C2H2_type"/>
</dbReference>
<protein>
    <recommendedName>
        <fullName evidence="9">C2H2-type domain-containing protein</fullName>
    </recommendedName>
</protein>
<dbReference type="GO" id="GO:0000978">
    <property type="term" value="F:RNA polymerase II cis-regulatory region sequence-specific DNA binding"/>
    <property type="evidence" value="ECO:0007669"/>
    <property type="project" value="TreeGrafter"/>
</dbReference>
<feature type="domain" description="C2H2-type" evidence="9">
    <location>
        <begin position="72"/>
        <end position="99"/>
    </location>
</feature>
<dbReference type="InterPro" id="IPR056438">
    <property type="entry name" value="Znf-C2H2_CTCF"/>
</dbReference>
<dbReference type="InterPro" id="IPR036236">
    <property type="entry name" value="Znf_C2H2_sf"/>
</dbReference>
<dbReference type="GO" id="GO:0008270">
    <property type="term" value="F:zinc ion binding"/>
    <property type="evidence" value="ECO:0007669"/>
    <property type="project" value="UniProtKB-KW"/>
</dbReference>
<evidence type="ECO:0000256" key="1">
    <source>
        <dbReference type="ARBA" id="ARBA00004123"/>
    </source>
</evidence>
<dbReference type="GO" id="GO:0005634">
    <property type="term" value="C:nucleus"/>
    <property type="evidence" value="ECO:0007669"/>
    <property type="project" value="UniProtKB-SubCell"/>
</dbReference>
<dbReference type="FunFam" id="3.30.160.60:FF:000072">
    <property type="entry name" value="zinc finger protein 143 isoform X1"/>
    <property type="match status" value="1"/>
</dbReference>
<comment type="subcellular location">
    <subcellularLocation>
        <location evidence="1">Nucleus</location>
    </subcellularLocation>
</comment>
<feature type="domain" description="C2H2-type" evidence="9">
    <location>
        <begin position="100"/>
        <end position="127"/>
    </location>
</feature>